<dbReference type="eggNOG" id="COG4783">
    <property type="taxonomic scope" value="Bacteria"/>
</dbReference>
<evidence type="ECO:0000256" key="6">
    <source>
        <dbReference type="RuleBase" id="RU003983"/>
    </source>
</evidence>
<dbReference type="AlphaFoldDB" id="V5BJQ4"/>
<dbReference type="GO" id="GO:0016020">
    <property type="term" value="C:membrane"/>
    <property type="evidence" value="ECO:0007669"/>
    <property type="project" value="TreeGrafter"/>
</dbReference>
<dbReference type="RefSeq" id="WP_023496288.1">
    <property type="nucleotide sequence ID" value="NZ_AYLO01000141.1"/>
</dbReference>
<dbReference type="EMBL" id="AYLO01000141">
    <property type="protein sequence ID" value="ESS68009.1"/>
    <property type="molecule type" value="Genomic_DNA"/>
</dbReference>
<keyword evidence="9" id="KW-1185">Reference proteome</keyword>
<evidence type="ECO:0000259" key="7">
    <source>
        <dbReference type="Pfam" id="PF01435"/>
    </source>
</evidence>
<dbReference type="STRING" id="1116472.MGMO_154c00070"/>
<proteinExistence type="inferred from homology"/>
<reference evidence="8 9" key="1">
    <citation type="journal article" date="2013" name="Genome Announc.">
        <title>Draft Genome Sequence of the Methanotrophic Gammaproteobacterium Methyloglobulus morosus DSM 22980 Strain KoM1.</title>
        <authorList>
            <person name="Poehlein A."/>
            <person name="Deutzmann J.S."/>
            <person name="Daniel R."/>
            <person name="Simeonova D.D."/>
        </authorList>
    </citation>
    <scope>NUCLEOTIDE SEQUENCE [LARGE SCALE GENOMIC DNA]</scope>
    <source>
        <strain evidence="8 9">KoM1</strain>
    </source>
</reference>
<dbReference type="Pfam" id="PF01435">
    <property type="entry name" value="Peptidase_M48"/>
    <property type="match status" value="1"/>
</dbReference>
<dbReference type="Gene3D" id="3.30.2010.10">
    <property type="entry name" value="Metalloproteases ('zincins'), catalytic domain"/>
    <property type="match status" value="1"/>
</dbReference>
<keyword evidence="1 6" id="KW-0645">Protease</keyword>
<evidence type="ECO:0000313" key="8">
    <source>
        <dbReference type="EMBL" id="ESS68009.1"/>
    </source>
</evidence>
<evidence type="ECO:0000256" key="1">
    <source>
        <dbReference type="ARBA" id="ARBA00022670"/>
    </source>
</evidence>
<dbReference type="GO" id="GO:0004222">
    <property type="term" value="F:metalloendopeptidase activity"/>
    <property type="evidence" value="ECO:0007669"/>
    <property type="project" value="InterPro"/>
</dbReference>
<accession>V5BJQ4</accession>
<keyword evidence="5 6" id="KW-0482">Metalloprotease</keyword>
<keyword evidence="2" id="KW-0479">Metal-binding</keyword>
<comment type="cofactor">
    <cofactor evidence="6">
        <name>Zn(2+)</name>
        <dbReference type="ChEBI" id="CHEBI:29105"/>
    </cofactor>
    <text evidence="6">Binds 1 zinc ion per subunit.</text>
</comment>
<gene>
    <name evidence="8" type="ORF">MGMO_154c00070</name>
</gene>
<comment type="similarity">
    <text evidence="6">Belongs to the peptidase M48 family.</text>
</comment>
<keyword evidence="3 6" id="KW-0378">Hydrolase</keyword>
<comment type="caution">
    <text evidence="8">The sequence shown here is derived from an EMBL/GenBank/DDBJ whole genome shotgun (WGS) entry which is preliminary data.</text>
</comment>
<sequence>MNNGVSILLFGPGLHSAGELTTCQIEQSRIYLPAYKQNVNFSDLEARVGSFDHDQLQLCWQEQGQGWLLMPANPDAQKTLVKLLPKKEIAGLGKWKRETLGQSLVWKTVVYSGCALALTTVLVVWQYDRAVSCVAGYVPLETEYQIGESVLTSLKTQTSLVEKGAAVDAIKKIGDRLTKDSAYKYQWHLSSNPAINAFALPGGNVIVNKGLLEKADSANEVAGVLAHEIQHVEQRHALKNMITSSGIAAAVLLVLGDANAVMMIMAHQVSAQYFSRQAESDADIKGAALLQKSKIDTQGMADFFKKMQEAFKGKAQGPEWMSSHPDTVNRILAVENYIKEHPCPDCEKLKWDKKAILASLEKEKPKAK</sequence>
<evidence type="ECO:0000256" key="4">
    <source>
        <dbReference type="ARBA" id="ARBA00022833"/>
    </source>
</evidence>
<protein>
    <recommendedName>
        <fullName evidence="7">Peptidase M48 domain-containing protein</fullName>
    </recommendedName>
</protein>
<evidence type="ECO:0000256" key="2">
    <source>
        <dbReference type="ARBA" id="ARBA00022723"/>
    </source>
</evidence>
<dbReference type="PANTHER" id="PTHR22726:SF1">
    <property type="entry name" value="METALLOENDOPEPTIDASE OMA1, MITOCHONDRIAL"/>
    <property type="match status" value="1"/>
</dbReference>
<keyword evidence="4 6" id="KW-0862">Zinc</keyword>
<dbReference type="InterPro" id="IPR001915">
    <property type="entry name" value="Peptidase_M48"/>
</dbReference>
<name>V5BJQ4_9GAMM</name>
<evidence type="ECO:0000256" key="3">
    <source>
        <dbReference type="ARBA" id="ARBA00022801"/>
    </source>
</evidence>
<evidence type="ECO:0000313" key="9">
    <source>
        <dbReference type="Proteomes" id="UP000017842"/>
    </source>
</evidence>
<dbReference type="InterPro" id="IPR051156">
    <property type="entry name" value="Mito/Outer_Membr_Metalloprot"/>
</dbReference>
<dbReference type="CDD" id="cd07332">
    <property type="entry name" value="M48C_Oma1_like"/>
    <property type="match status" value="1"/>
</dbReference>
<dbReference type="GO" id="GO:0046872">
    <property type="term" value="F:metal ion binding"/>
    <property type="evidence" value="ECO:0007669"/>
    <property type="project" value="UniProtKB-KW"/>
</dbReference>
<evidence type="ECO:0000256" key="5">
    <source>
        <dbReference type="ARBA" id="ARBA00023049"/>
    </source>
</evidence>
<dbReference type="PANTHER" id="PTHR22726">
    <property type="entry name" value="METALLOENDOPEPTIDASE OMA1"/>
    <property type="match status" value="1"/>
</dbReference>
<dbReference type="Proteomes" id="UP000017842">
    <property type="component" value="Unassembled WGS sequence"/>
</dbReference>
<feature type="domain" description="Peptidase M48" evidence="7">
    <location>
        <begin position="178"/>
        <end position="336"/>
    </location>
</feature>
<dbReference type="OrthoDB" id="9810445at2"/>
<dbReference type="GO" id="GO:0051603">
    <property type="term" value="P:proteolysis involved in protein catabolic process"/>
    <property type="evidence" value="ECO:0007669"/>
    <property type="project" value="TreeGrafter"/>
</dbReference>
<organism evidence="8 9">
    <name type="scientific">Methyloglobulus morosus KoM1</name>
    <dbReference type="NCBI Taxonomy" id="1116472"/>
    <lineage>
        <taxon>Bacteria</taxon>
        <taxon>Pseudomonadati</taxon>
        <taxon>Pseudomonadota</taxon>
        <taxon>Gammaproteobacteria</taxon>
        <taxon>Methylococcales</taxon>
        <taxon>Methylococcaceae</taxon>
        <taxon>Methyloglobulus</taxon>
    </lineage>
</organism>